<gene>
    <name evidence="8" type="ORF">L1F33_08920</name>
</gene>
<sequence length="265" mass="29644">MFRRTATLVSAIALTMPSAAHAWGQTGHRVIGEIAQENISGKTRAEIELILGEEDLAQASTWADEERSNPSDFWQRDAGPYHYVTVPEGKTYAEVDVPDEGDALSALARFTKTVRDPNATREDRALALRFIIHIVGDIHQPLHAGNGEDRGGNDVKVRWFGEETNLHSVWDSRLIDSRNLSYSEYARWLGREIQPGDTIAWWTADAQVWIAESTQIRDTIYPATEAASPNLSYAYQYEHLDTAEIRLKQGGVRLAAYLDGVFGED</sequence>
<evidence type="ECO:0000313" key="8">
    <source>
        <dbReference type="EMBL" id="UVI38382.1"/>
    </source>
</evidence>
<dbReference type="Proteomes" id="UP001065265">
    <property type="component" value="Chromosome"/>
</dbReference>
<keyword evidence="7" id="KW-0732">Signal</keyword>
<dbReference type="EMBL" id="CP092471">
    <property type="protein sequence ID" value="UVI38382.1"/>
    <property type="molecule type" value="Genomic_DNA"/>
</dbReference>
<dbReference type="PANTHER" id="PTHR33146:SF26">
    <property type="entry name" value="ENDONUCLEASE 4"/>
    <property type="match status" value="1"/>
</dbReference>
<feature type="chain" id="PRO_5045583063" evidence="7">
    <location>
        <begin position="23"/>
        <end position="265"/>
    </location>
</feature>
<organism evidence="8 9">
    <name type="scientific">Qipengyuania spongiae</name>
    <dbReference type="NCBI Taxonomy" id="2909673"/>
    <lineage>
        <taxon>Bacteria</taxon>
        <taxon>Pseudomonadati</taxon>
        <taxon>Pseudomonadota</taxon>
        <taxon>Alphaproteobacteria</taxon>
        <taxon>Sphingomonadales</taxon>
        <taxon>Erythrobacteraceae</taxon>
        <taxon>Qipengyuania</taxon>
    </lineage>
</organism>
<dbReference type="CDD" id="cd11010">
    <property type="entry name" value="S1-P1_nuclease"/>
    <property type="match status" value="1"/>
</dbReference>
<dbReference type="InterPro" id="IPR008947">
    <property type="entry name" value="PLipase_C/P1_nuclease_dom_sf"/>
</dbReference>
<evidence type="ECO:0000256" key="3">
    <source>
        <dbReference type="ARBA" id="ARBA00022759"/>
    </source>
</evidence>
<proteinExistence type="predicted"/>
<keyword evidence="6" id="KW-0325">Glycoprotein</keyword>
<keyword evidence="1" id="KW-0540">Nuclease</keyword>
<evidence type="ECO:0000313" key="9">
    <source>
        <dbReference type="Proteomes" id="UP001065265"/>
    </source>
</evidence>
<evidence type="ECO:0000256" key="7">
    <source>
        <dbReference type="SAM" id="SignalP"/>
    </source>
</evidence>
<evidence type="ECO:0000256" key="1">
    <source>
        <dbReference type="ARBA" id="ARBA00022722"/>
    </source>
</evidence>
<keyword evidence="2" id="KW-0479">Metal-binding</keyword>
<protein>
    <submittedName>
        <fullName evidence="8">S1/P1 nuclease</fullName>
    </submittedName>
</protein>
<dbReference type="Pfam" id="PF02265">
    <property type="entry name" value="S1-P1_nuclease"/>
    <property type="match status" value="1"/>
</dbReference>
<keyword evidence="5" id="KW-1015">Disulfide bond</keyword>
<evidence type="ECO:0000256" key="2">
    <source>
        <dbReference type="ARBA" id="ARBA00022723"/>
    </source>
</evidence>
<name>A0ABY5SV18_9SPHN</name>
<feature type="signal peptide" evidence="7">
    <location>
        <begin position="1"/>
        <end position="22"/>
    </location>
</feature>
<dbReference type="PANTHER" id="PTHR33146">
    <property type="entry name" value="ENDONUCLEASE 4"/>
    <property type="match status" value="1"/>
</dbReference>
<dbReference type="Gene3D" id="1.10.575.10">
    <property type="entry name" value="P1 Nuclease"/>
    <property type="match status" value="1"/>
</dbReference>
<evidence type="ECO:0000256" key="6">
    <source>
        <dbReference type="ARBA" id="ARBA00023180"/>
    </source>
</evidence>
<keyword evidence="4" id="KW-0378">Hydrolase</keyword>
<dbReference type="SUPFAM" id="SSF48537">
    <property type="entry name" value="Phospholipase C/P1 nuclease"/>
    <property type="match status" value="1"/>
</dbReference>
<evidence type="ECO:0000256" key="5">
    <source>
        <dbReference type="ARBA" id="ARBA00023157"/>
    </source>
</evidence>
<evidence type="ECO:0000256" key="4">
    <source>
        <dbReference type="ARBA" id="ARBA00022801"/>
    </source>
</evidence>
<dbReference type="RefSeq" id="WP_265557547.1">
    <property type="nucleotide sequence ID" value="NZ_CP092471.1"/>
</dbReference>
<keyword evidence="9" id="KW-1185">Reference proteome</keyword>
<dbReference type="InterPro" id="IPR003154">
    <property type="entry name" value="S1/P1nuclease"/>
</dbReference>
<reference evidence="8" key="1">
    <citation type="submission" date="2022-02" db="EMBL/GenBank/DDBJ databases">
        <title>Qipengyuania spongiae sp. nov., isolated from marine sponge.</title>
        <authorList>
            <person name="Li Z."/>
            <person name="Zhang M."/>
        </authorList>
    </citation>
    <scope>NUCLEOTIDE SEQUENCE</scope>
    <source>
        <strain evidence="8">PHS-Z21</strain>
    </source>
</reference>
<keyword evidence="3" id="KW-0255">Endonuclease</keyword>
<accession>A0ABY5SV18</accession>